<dbReference type="EMBL" id="WTPX01000052">
    <property type="protein sequence ID" value="NNJ25862.1"/>
    <property type="molecule type" value="Genomic_DNA"/>
</dbReference>
<dbReference type="InterPro" id="IPR036565">
    <property type="entry name" value="Mur-like_cat_sf"/>
</dbReference>
<evidence type="ECO:0000313" key="4">
    <source>
        <dbReference type="Proteomes" id="UP000609651"/>
    </source>
</evidence>
<comment type="caution">
    <text evidence="3">The sequence shown here is derived from an EMBL/GenBank/DDBJ whole genome shotgun (WGS) entry which is preliminary data.</text>
</comment>
<keyword evidence="4" id="KW-1185">Reference proteome</keyword>
<feature type="domain" description="Mur ligase C-terminal" evidence="1">
    <location>
        <begin position="359"/>
        <end position="487"/>
    </location>
</feature>
<name>A0ABX1VF03_9PLAN</name>
<dbReference type="InterPro" id="IPR013221">
    <property type="entry name" value="Mur_ligase_cen"/>
</dbReference>
<dbReference type="Gene3D" id="3.90.190.20">
    <property type="entry name" value="Mur ligase, C-terminal domain"/>
    <property type="match status" value="1"/>
</dbReference>
<dbReference type="InterPro" id="IPR004101">
    <property type="entry name" value="Mur_ligase_C"/>
</dbReference>
<dbReference type="SUPFAM" id="SSF53623">
    <property type="entry name" value="MurD-like peptide ligases, catalytic domain"/>
    <property type="match status" value="1"/>
</dbReference>
<evidence type="ECO:0000259" key="1">
    <source>
        <dbReference type="Pfam" id="PF02875"/>
    </source>
</evidence>
<dbReference type="Pfam" id="PF02875">
    <property type="entry name" value="Mur_ligase_C"/>
    <property type="match status" value="1"/>
</dbReference>
<dbReference type="Gene3D" id="3.40.1190.10">
    <property type="entry name" value="Mur-like, catalytic domain"/>
    <property type="match status" value="1"/>
</dbReference>
<evidence type="ECO:0000313" key="3">
    <source>
        <dbReference type="EMBL" id="NNJ25862.1"/>
    </source>
</evidence>
<dbReference type="Proteomes" id="UP000609651">
    <property type="component" value="Unassembled WGS sequence"/>
</dbReference>
<organism evidence="3 4">
    <name type="scientific">Alienimonas chondri</name>
    <dbReference type="NCBI Taxonomy" id="2681879"/>
    <lineage>
        <taxon>Bacteria</taxon>
        <taxon>Pseudomonadati</taxon>
        <taxon>Planctomycetota</taxon>
        <taxon>Planctomycetia</taxon>
        <taxon>Planctomycetales</taxon>
        <taxon>Planctomycetaceae</taxon>
        <taxon>Alienimonas</taxon>
    </lineage>
</organism>
<dbReference type="PANTHER" id="PTHR43445">
    <property type="entry name" value="UDP-N-ACETYLMURAMATE--L-ALANINE LIGASE-RELATED"/>
    <property type="match status" value="1"/>
</dbReference>
<dbReference type="GO" id="GO:0008763">
    <property type="term" value="F:UDP-N-acetylmuramate-L-alanine ligase activity"/>
    <property type="evidence" value="ECO:0007669"/>
    <property type="project" value="UniProtKB-EC"/>
</dbReference>
<dbReference type="InterPro" id="IPR036615">
    <property type="entry name" value="Mur_ligase_C_dom_sf"/>
</dbReference>
<reference evidence="3 4" key="1">
    <citation type="journal article" date="2020" name="Syst. Appl. Microbiol.">
        <title>Alienimonas chondri sp. nov., a novel planctomycete isolated from the biofilm of the red alga Chondrus crispus.</title>
        <authorList>
            <person name="Vitorino I."/>
            <person name="Albuquerque L."/>
            <person name="Wiegand S."/>
            <person name="Kallscheuer N."/>
            <person name="da Costa M.S."/>
            <person name="Lobo-da-Cunha A."/>
            <person name="Jogler C."/>
            <person name="Lage O.M."/>
        </authorList>
    </citation>
    <scope>NUCLEOTIDE SEQUENCE [LARGE SCALE GENOMIC DNA]</scope>
    <source>
        <strain evidence="3 4">LzC2</strain>
    </source>
</reference>
<sequence>MLDPFTPARVFCVGAAGSGVRAMAELLHGFGWTVAGTDRGKPDVLARMWAKGLAVTHDPEGRVWDESTDGRPDLLLYSPAVPPTDPARRKAEAEGVPQATHIDLLAELTRRRETIAVAGTHGKSSTAALLVHLLRCSGKRVAGFVGAEPVDPTYSFADPDPELLVVEACEWNRHFLRLEPAHAVITGVEFDHPDSYRDAAELEAAFEVFCRGVTERAALAMDDPNRGVNGFLLYAYDSLGARRAAKSRGYALLRGEAYGDYEEAGGYEPAPDGSAVTMRLYLPEQGEPLRFPVPVHSHPENVGFAIAAADYVLRRTDGLWRHDRVSVRDFLRGDVSAATNVELVDRFTAALCSAPALRRRCELLGDWHGRAVFDDYAHHPTALRETRVIAQQAAASGRAAIAFQPHQGGRTETLFHKFVGALSGYAAAAVLPVFPARETASAAECEAMSRRLAEAAGATYLPDLDALVGWADDSTRPGDAVVLAGAGDIDRARDLFFPTA</sequence>
<dbReference type="EC" id="6.3.2.8" evidence="3"/>
<dbReference type="PANTHER" id="PTHR43445:SF3">
    <property type="entry name" value="UDP-N-ACETYLMURAMATE--L-ALANINE LIGASE"/>
    <property type="match status" value="1"/>
</dbReference>
<accession>A0ABX1VF03</accession>
<evidence type="ECO:0000259" key="2">
    <source>
        <dbReference type="Pfam" id="PF08245"/>
    </source>
</evidence>
<protein>
    <submittedName>
        <fullName evidence="3">UDP-N-acetylmuramate--L-alanine ligase</fullName>
        <ecNumber evidence="3">6.3.2.8</ecNumber>
    </submittedName>
</protein>
<dbReference type="RefSeq" id="WP_171186289.1">
    <property type="nucleotide sequence ID" value="NZ_WTPX01000052.1"/>
</dbReference>
<dbReference type="SUPFAM" id="SSF51984">
    <property type="entry name" value="MurCD N-terminal domain"/>
    <property type="match status" value="1"/>
</dbReference>
<proteinExistence type="predicted"/>
<dbReference type="InterPro" id="IPR050061">
    <property type="entry name" value="MurCDEF_pg_biosynth"/>
</dbReference>
<dbReference type="Pfam" id="PF08245">
    <property type="entry name" value="Mur_ligase_M"/>
    <property type="match status" value="1"/>
</dbReference>
<dbReference type="Gene3D" id="3.40.50.720">
    <property type="entry name" value="NAD(P)-binding Rossmann-like Domain"/>
    <property type="match status" value="1"/>
</dbReference>
<gene>
    <name evidence="3" type="primary">murC</name>
    <name evidence="3" type="ORF">LzC2_19380</name>
</gene>
<dbReference type="SUPFAM" id="SSF53244">
    <property type="entry name" value="MurD-like peptide ligases, peptide-binding domain"/>
    <property type="match status" value="1"/>
</dbReference>
<feature type="domain" description="Mur ligase central" evidence="2">
    <location>
        <begin position="117"/>
        <end position="224"/>
    </location>
</feature>
<keyword evidence="3" id="KW-0436">Ligase</keyword>